<evidence type="ECO:0000256" key="3">
    <source>
        <dbReference type="ARBA" id="ARBA00022576"/>
    </source>
</evidence>
<keyword evidence="5" id="KW-0663">Pyridoxal phosphate</keyword>
<evidence type="ECO:0000313" key="7">
    <source>
        <dbReference type="EMBL" id="SDB94091.1"/>
    </source>
</evidence>
<dbReference type="FunFam" id="3.40.640.10:FF:000024">
    <property type="entry name" value="Kynurenine--oxoglutarate transaminase 3"/>
    <property type="match status" value="1"/>
</dbReference>
<keyword evidence="4 7" id="KW-0808">Transferase</keyword>
<organism evidence="7 8">
    <name type="scientific">Raineyella antarctica</name>
    <dbReference type="NCBI Taxonomy" id="1577474"/>
    <lineage>
        <taxon>Bacteria</taxon>
        <taxon>Bacillati</taxon>
        <taxon>Actinomycetota</taxon>
        <taxon>Actinomycetes</taxon>
        <taxon>Propionibacteriales</taxon>
        <taxon>Propionibacteriaceae</taxon>
        <taxon>Raineyella</taxon>
    </lineage>
</organism>
<dbReference type="PANTHER" id="PTHR43807">
    <property type="entry name" value="FI04487P"/>
    <property type="match status" value="1"/>
</dbReference>
<gene>
    <name evidence="7" type="ORF">GA0111570_110105</name>
</gene>
<accession>A0A1G6HIR7</accession>
<comment type="cofactor">
    <cofactor evidence="1">
        <name>pyridoxal 5'-phosphate</name>
        <dbReference type="ChEBI" id="CHEBI:597326"/>
    </cofactor>
</comment>
<dbReference type="AlphaFoldDB" id="A0A1G6HIR7"/>
<protein>
    <submittedName>
        <fullName evidence="7">N-succinyldiaminopimelate aminotransferase</fullName>
    </submittedName>
</protein>
<dbReference type="STRING" id="1577474.GA0111570_110105"/>
<dbReference type="GO" id="GO:0016212">
    <property type="term" value="F:kynurenine-oxoglutarate transaminase activity"/>
    <property type="evidence" value="ECO:0007669"/>
    <property type="project" value="TreeGrafter"/>
</dbReference>
<dbReference type="PANTHER" id="PTHR43807:SF20">
    <property type="entry name" value="FI04487P"/>
    <property type="match status" value="1"/>
</dbReference>
<dbReference type="Gene3D" id="3.40.640.10">
    <property type="entry name" value="Type I PLP-dependent aspartate aminotransferase-like (Major domain)"/>
    <property type="match status" value="1"/>
</dbReference>
<dbReference type="InterPro" id="IPR051326">
    <property type="entry name" value="Kynurenine-oxoglutarate_AT"/>
</dbReference>
<dbReference type="GO" id="GO:0030170">
    <property type="term" value="F:pyridoxal phosphate binding"/>
    <property type="evidence" value="ECO:0007669"/>
    <property type="project" value="InterPro"/>
</dbReference>
<dbReference type="GO" id="GO:0005737">
    <property type="term" value="C:cytoplasm"/>
    <property type="evidence" value="ECO:0007669"/>
    <property type="project" value="TreeGrafter"/>
</dbReference>
<dbReference type="SUPFAM" id="SSF53383">
    <property type="entry name" value="PLP-dependent transferases"/>
    <property type="match status" value="1"/>
</dbReference>
<evidence type="ECO:0000256" key="4">
    <source>
        <dbReference type="ARBA" id="ARBA00022679"/>
    </source>
</evidence>
<dbReference type="OrthoDB" id="9763453at2"/>
<dbReference type="CDD" id="cd00609">
    <property type="entry name" value="AAT_like"/>
    <property type="match status" value="1"/>
</dbReference>
<proteinExistence type="inferred from homology"/>
<dbReference type="Gene3D" id="3.90.1150.10">
    <property type="entry name" value="Aspartate Aminotransferase, domain 1"/>
    <property type="match status" value="1"/>
</dbReference>
<comment type="similarity">
    <text evidence="2">Belongs to the class-I pyridoxal-phosphate-dependent aminotransferase family.</text>
</comment>
<dbReference type="InterPro" id="IPR015424">
    <property type="entry name" value="PyrdxlP-dep_Trfase"/>
</dbReference>
<evidence type="ECO:0000259" key="6">
    <source>
        <dbReference type="Pfam" id="PF00155"/>
    </source>
</evidence>
<dbReference type="InterPro" id="IPR015422">
    <property type="entry name" value="PyrdxlP-dep_Trfase_small"/>
</dbReference>
<reference evidence="7 8" key="1">
    <citation type="submission" date="2016-06" db="EMBL/GenBank/DDBJ databases">
        <authorList>
            <person name="Olsen C.W."/>
            <person name="Carey S."/>
            <person name="Hinshaw L."/>
            <person name="Karasin A.I."/>
        </authorList>
    </citation>
    <scope>NUCLEOTIDE SEQUENCE [LARGE SCALE GENOMIC DNA]</scope>
    <source>
        <strain evidence="7 8">LZ-22</strain>
    </source>
</reference>
<name>A0A1G6HIR7_9ACTN</name>
<keyword evidence="3 7" id="KW-0032">Aminotransferase</keyword>
<dbReference type="Proteomes" id="UP000199086">
    <property type="component" value="Unassembled WGS sequence"/>
</dbReference>
<dbReference type="InterPro" id="IPR004839">
    <property type="entry name" value="Aminotransferase_I/II_large"/>
</dbReference>
<evidence type="ECO:0000256" key="5">
    <source>
        <dbReference type="ARBA" id="ARBA00022898"/>
    </source>
</evidence>
<dbReference type="Pfam" id="PF00155">
    <property type="entry name" value="Aminotran_1_2"/>
    <property type="match status" value="1"/>
</dbReference>
<evidence type="ECO:0000313" key="8">
    <source>
        <dbReference type="Proteomes" id="UP000199086"/>
    </source>
</evidence>
<evidence type="ECO:0000256" key="1">
    <source>
        <dbReference type="ARBA" id="ARBA00001933"/>
    </source>
</evidence>
<dbReference type="NCBIfam" id="NF005855">
    <property type="entry name" value="PRK07777.1"/>
    <property type="match status" value="1"/>
</dbReference>
<sequence>MTDHLVPRMRSFGTTIFASMSALAAERGAINLGQGFPDTDGPPEVLEAAVRAIRSGHNQYPPGRGIAPLRQAIATHQQHHYGLAYDPDTQVLVTAGATEALTAAILALCDLGDEVVVLEPTYDSYTAAIVMARAVPRPVRLRHPSDTESAYRLDEDDLRAVLTERTRLVVVNTPHNPTGHVLTDAELDIVARVAVEHDLLVLTDEVYEHLLFDGRTHRPLATWPGMFERTVQVSSAGKTFSTTGWKIGWVCSTPELVTAVTTTKQFLTYVSGGPFQWAVAEGLALPDERFAQLGARMQAQRDLLVPGLVSAGMAVHPSEGTYFVTADIAPLGYHDAVDFCWRLPDLCGVVAVPSSVFYADPAGVGSLVRFAFCKRPEVLTEAAERLAGLSDR</sequence>
<keyword evidence="8" id="KW-1185">Reference proteome</keyword>
<evidence type="ECO:0000256" key="2">
    <source>
        <dbReference type="ARBA" id="ARBA00007441"/>
    </source>
</evidence>
<dbReference type="EMBL" id="FMYF01000010">
    <property type="protein sequence ID" value="SDB94091.1"/>
    <property type="molecule type" value="Genomic_DNA"/>
</dbReference>
<dbReference type="RefSeq" id="WP_092612525.1">
    <property type="nucleotide sequence ID" value="NZ_FMYF01000010.1"/>
</dbReference>
<dbReference type="InterPro" id="IPR015421">
    <property type="entry name" value="PyrdxlP-dep_Trfase_major"/>
</dbReference>
<feature type="domain" description="Aminotransferase class I/classII large" evidence="6">
    <location>
        <begin position="29"/>
        <end position="386"/>
    </location>
</feature>